<gene>
    <name evidence="2" type="ORF">V7S43_000445</name>
</gene>
<comment type="caution">
    <text evidence="2">The sequence shown here is derived from an EMBL/GenBank/DDBJ whole genome shotgun (WGS) entry which is preliminary data.</text>
</comment>
<feature type="region of interest" description="Disordered" evidence="1">
    <location>
        <begin position="116"/>
        <end position="161"/>
    </location>
</feature>
<evidence type="ECO:0008006" key="4">
    <source>
        <dbReference type="Google" id="ProtNLM"/>
    </source>
</evidence>
<dbReference type="EMBL" id="JBIMZQ010000001">
    <property type="protein sequence ID" value="KAL3674497.1"/>
    <property type="molecule type" value="Genomic_DNA"/>
</dbReference>
<accession>A0ABD3G8H8</accession>
<feature type="compositionally biased region" description="Polar residues" evidence="1">
    <location>
        <begin position="142"/>
        <end position="160"/>
    </location>
</feature>
<proteinExistence type="predicted"/>
<dbReference type="Proteomes" id="UP001632037">
    <property type="component" value="Unassembled WGS sequence"/>
</dbReference>
<protein>
    <recommendedName>
        <fullName evidence="4">Calmodulin</fullName>
    </recommendedName>
</protein>
<evidence type="ECO:0000313" key="3">
    <source>
        <dbReference type="Proteomes" id="UP001632037"/>
    </source>
</evidence>
<keyword evidence="3" id="KW-1185">Reference proteome</keyword>
<evidence type="ECO:0000313" key="2">
    <source>
        <dbReference type="EMBL" id="KAL3674497.1"/>
    </source>
</evidence>
<organism evidence="2 3">
    <name type="scientific">Phytophthora oleae</name>
    <dbReference type="NCBI Taxonomy" id="2107226"/>
    <lineage>
        <taxon>Eukaryota</taxon>
        <taxon>Sar</taxon>
        <taxon>Stramenopiles</taxon>
        <taxon>Oomycota</taxon>
        <taxon>Peronosporomycetes</taxon>
        <taxon>Peronosporales</taxon>
        <taxon>Peronosporaceae</taxon>
        <taxon>Phytophthora</taxon>
    </lineage>
</organism>
<feature type="compositionally biased region" description="Polar residues" evidence="1">
    <location>
        <begin position="2344"/>
        <end position="2356"/>
    </location>
</feature>
<sequence length="2560" mass="292028">MDNEKELSMYVVYYIAPSGVNRKRVETEEQWQDALSTDSPPTGGWMGCSVHGVPPAPELTLGRSGIQTWIVTGAGTGHLNDKFVACGVHDRVRRFKSPAGVELFRKCVPLASSFSQSLNGGEAARPESATSSVAEEQFGANGDSSNPAKKPNNGLSSGVTSIDKDELDFRSMQSIGSCLSMNESAERNRRMLASRNGTEVPGGLMIDGHNVMNQESREVPDVAYSRPEVNSALCREWVMFARCSRQRVDSSTGGASGPPMKGIGLGCLKRHYYISFEEKQQMTVWVQTKESWLEKNVLMVIIEREAHLERAHHLSRNCMANFQQNLRAETERSKVKLLLELNRIRFLTVKVFETIDRWRQHARKIGFSRYENQPNQIKAAKKVDNSSNEISDRPETEAPLLGWSVSITLDTGKQLYKGSKSFVSKVKRFRRSEDITGKREQHIVYLGYYETQEEAERAYDEHAESEARRLNTTVEHLPRRRNVFRSCGKHFAVESEKDGPSFCIECKTKQLASLSSAADDWVPPFFYGTGVNYIMKMANDLDFLDDVLPLKTALNSGRGVDGEAFPMRGNVFLLPKTPVQDPDLAVFTTFPTPTAPRLGEPSDSHNMGDIDDDALDRERIFKAQQIFLQELQIYKPELLSHTFPLPAKEGAVTKANLQSSAMPYRVVEALYWDHCAALKIQQERPLLAMRQPNIWCRPDTGEWASLIVRGAHQLHFLFEEKLEKAGKEMAQRRAQVLSALRQLNKVPLYFVPSRTSFTELIGAGQQVRGDVVQLEVNTATKRLQRYDSWCAMSLVVQRWFRGVLGRYRARSTRKALRFACKLRLLYSKQVADLAKSFYETEVQVAAVRRAYKAICTPVYTRAVAMDGESVVVTFHSLRHYPLHHQVFRNVATTKQPTLPSSCCASCARRFHVKANYRSGSNKFAVYRGVCTCPLKGGSTLNRDQSAESWLIRAYSPSHNVIYRLRLETPQLRQLLSSQTQSTTLNYCPLILEMEAKQLQAAAASRYATFCFENSEKAAKILTNWRRMNSEATQTRKSLLVELERGLTLLGSTKHAHVISVANAKKALEFASRPFSEAQAWDPLENANDWRFIVEKRQLTKRLEETHQEVERLRVAYFQATYNEQYARAGALRAQDEYDRFWLPLVQQESQTMEEAILHETSTRARMENFMEQLCDRFLTLRDGYLVPTRRNLVLQSPMWHGMTPFRVDVPGLRRRPHHLRRRTLVLSNLAPQNKKTRRMIVTVSRWPLSRGNRVPRDLWVTAYDPVDCSVHSIFLEWELVKLLIGSSGRKIWRDPSQSKHSAWRSIADTLLSLTTLDRFTGEFTLQKLQFYHTLRRLSPQFLTSRVMRDLQAGRKCGQGDEVLRQAVSVDGRLCVLVVYENWGDLTFAIYHTASGEFYRLVLPLREVFDLLESKPLVLRLWISCVKSNSYTPTLLVRLIKHVRFFQREDGSEDVRIEHELPAQTRSKRFQTVLRLKKRQLLVSIIEDSAGDFQVSGYDVGTDLTYKLLLEREGLHRLLKASASPTVPISSPHTNLATSLLLRRNRKMLYEWVCSRLRIQSMMEHPEMTTSGTSSLLFGLHLRESFRILNRWIATSRRNPVQVVSEAEITRKASVVDAVAFSSLQFDQLTLISNPNPPIGLEKEFIGTLDWNEAVAGPSLPHQAWQKMLPCMRMDFFVKTHSLVARLRGELEAETIERKKRETRMGMEQEDYNALCSDIAVLMKSAKEFVFGTLQKLTDLHTIALKRIYQWRQLHLELRVLTKTSELDNESGKSLPKALDAAQMIQEDNCGVVLDFIHLWLSTASTDLYEFISVAVPVNSYAPFVTATSLLHVLVKRFELELKPILSTLVLMLEKIKRKENGLEELRAFKSKVLQFDNFLARRSIVFIIFDEADETNNCEDKENVVKADAEASPMTSVEFTPASIVNAGLFIPSNCHDPVEEVFLSDLPTWTPTSASPFVVHAQEMVRLLQSFFQHQWKRQQISGSRFGDLICRRVPNGVLVCQTTEQAVYTRAQLAQLNPRAAALTGSRFICGPALFWPLRADCTWYQRLLNCAELHRNLAAASQDTELEEVPLQRSAVQRSTKYLPWKQFAIERLRISQAVKRSRSRDGVCVDSLENDPEEVEKEKRTVTTFSVEFRQLEISFGNCSSHGVVGSTSVIKSLKRSFALRQVSPHGDSWQLLINNPRILRSVMDTYDPDERAIEIACIGYEATESLKMEGIQVELDNVDMPRQLIFSYRELHTQRRYFVDCDHFSLQRLLLQRLLLQRQLVEDPNVQSPVPLLDERECRRRATILSVHGWKKFAARASEFLVFRKKNGVFSLCLELYAPYPPKADETKLIPQVVQASRSVEENSTPADENLAPSPEVDTKQMKSPAYSVQQRCRAEILEEHKAVQRSMLQNFHKHQVAIRGAASGRILARTTSPADTVLQTTSEWVQMIQEDWRSQELRGILVLETNVLSKLEKVYSPATKRARDYLRSATKEDDTGGLELQLSEIAKAMTQTAVQPNAVEVLQAIRMKRWQRRGKEATSTAKRAEAYLADVAEWWRCCLTTMQPEKLENK</sequence>
<name>A0ABD3G8H8_9STRA</name>
<evidence type="ECO:0000256" key="1">
    <source>
        <dbReference type="SAM" id="MobiDB-lite"/>
    </source>
</evidence>
<feature type="region of interest" description="Disordered" evidence="1">
    <location>
        <begin position="2344"/>
        <end position="2374"/>
    </location>
</feature>
<reference evidence="2 3" key="1">
    <citation type="submission" date="2024-09" db="EMBL/GenBank/DDBJ databases">
        <title>Genome sequencing and assembly of Phytophthora oleae, isolate VK10A, causative agent of rot of olive drupes.</title>
        <authorList>
            <person name="Conti Taguali S."/>
            <person name="Riolo M."/>
            <person name="La Spada F."/>
            <person name="Cacciola S.O."/>
            <person name="Dionisio G."/>
        </authorList>
    </citation>
    <scope>NUCLEOTIDE SEQUENCE [LARGE SCALE GENOMIC DNA]</scope>
    <source>
        <strain evidence="2 3">VK10A</strain>
    </source>
</reference>